<proteinExistence type="predicted"/>
<dbReference type="Proteomes" id="UP000199013">
    <property type="component" value="Unassembled WGS sequence"/>
</dbReference>
<evidence type="ECO:0000256" key="2">
    <source>
        <dbReference type="ARBA" id="ARBA00022643"/>
    </source>
</evidence>
<gene>
    <name evidence="6" type="ORF">FDG2_3770</name>
</gene>
<dbReference type="InterPro" id="IPR036661">
    <property type="entry name" value="Luciferase-like_sf"/>
</dbReference>
<keyword evidence="3" id="KW-0560">Oxidoreductase</keyword>
<dbReference type="GO" id="GO:0046306">
    <property type="term" value="P:alkanesulfonate catabolic process"/>
    <property type="evidence" value="ECO:0007669"/>
    <property type="project" value="TreeGrafter"/>
</dbReference>
<dbReference type="GO" id="GO:0008726">
    <property type="term" value="F:alkanesulfonate monooxygenase activity"/>
    <property type="evidence" value="ECO:0007669"/>
    <property type="project" value="TreeGrafter"/>
</dbReference>
<keyword evidence="4" id="KW-0503">Monooxygenase</keyword>
<reference evidence="7" key="1">
    <citation type="submission" date="2016-02" db="EMBL/GenBank/DDBJ databases">
        <authorList>
            <person name="Wibberg D."/>
        </authorList>
    </citation>
    <scope>NUCLEOTIDE SEQUENCE [LARGE SCALE GENOMIC DNA]</scope>
</reference>
<keyword evidence="1" id="KW-0285">Flavoprotein</keyword>
<protein>
    <recommendedName>
        <fullName evidence="5">Luciferase-like domain-containing protein</fullName>
    </recommendedName>
</protein>
<name>A0A1C3P0T8_9ACTN</name>
<dbReference type="InterPro" id="IPR011251">
    <property type="entry name" value="Luciferase-like_dom"/>
</dbReference>
<evidence type="ECO:0000256" key="3">
    <source>
        <dbReference type="ARBA" id="ARBA00023002"/>
    </source>
</evidence>
<dbReference type="InterPro" id="IPR027417">
    <property type="entry name" value="P-loop_NTPase"/>
</dbReference>
<evidence type="ECO:0000313" key="6">
    <source>
        <dbReference type="EMBL" id="SBW23421.1"/>
    </source>
</evidence>
<evidence type="ECO:0000256" key="1">
    <source>
        <dbReference type="ARBA" id="ARBA00022630"/>
    </source>
</evidence>
<dbReference type="SUPFAM" id="SSF51679">
    <property type="entry name" value="Bacterial luciferase-like"/>
    <property type="match status" value="1"/>
</dbReference>
<evidence type="ECO:0000259" key="5">
    <source>
        <dbReference type="Pfam" id="PF00296"/>
    </source>
</evidence>
<evidence type="ECO:0000256" key="4">
    <source>
        <dbReference type="ARBA" id="ARBA00023033"/>
    </source>
</evidence>
<sequence length="425" mass="45258">MLIHHLRADRNVVVDHGLWLRENRDAWKKTVGQADGRWRLVYLPAERDELLQRLTERNQRQGSNALTVSPQALDDFLTRFTPPAPDENALVYTGNVNVDDVYAAQGGSLSRVSASSVHVGVQAVPAALSSWTSLARRVEALGFSALLAPDHPGGVLSPWITLAAAAAVTSRVALGSYMINAGVREPFHVAADAASLAIISGGRARLGIGAGHTPQEWAACGWERPGPAERVGRLGEFVDVVARLLRGEQVTYTGRYLRLRDAVLDSSLAPVTVPLTLGGANPALLRLAGAHADVVGLSGLGRTLPDGHHHQVRWSLSDVERQLSAVAEGAGAAGRRPVVEVLVHRVVVTDDRKGAAGVLAAQIPDLAAADALVTPYVLLGTQAEIRAQLEAHVYRWGITRWVIRHTDTAIGSLAPILPDLGVKVG</sequence>
<accession>A0A1C3P0T8</accession>
<dbReference type="Pfam" id="PF00296">
    <property type="entry name" value="Bac_luciferase"/>
    <property type="match status" value="1"/>
</dbReference>
<dbReference type="Gene3D" id="3.40.50.300">
    <property type="entry name" value="P-loop containing nucleotide triphosphate hydrolases"/>
    <property type="match status" value="1"/>
</dbReference>
<dbReference type="Gene3D" id="3.20.20.30">
    <property type="entry name" value="Luciferase-like domain"/>
    <property type="match status" value="1"/>
</dbReference>
<dbReference type="PANTHER" id="PTHR42847:SF4">
    <property type="entry name" value="ALKANESULFONATE MONOOXYGENASE-RELATED"/>
    <property type="match status" value="1"/>
</dbReference>
<evidence type="ECO:0000313" key="7">
    <source>
        <dbReference type="Proteomes" id="UP000199013"/>
    </source>
</evidence>
<dbReference type="AlphaFoldDB" id="A0A1C3P0T8"/>
<dbReference type="PANTHER" id="PTHR42847">
    <property type="entry name" value="ALKANESULFONATE MONOOXYGENASE"/>
    <property type="match status" value="1"/>
</dbReference>
<dbReference type="Pfam" id="PF13671">
    <property type="entry name" value="AAA_33"/>
    <property type="match status" value="1"/>
</dbReference>
<dbReference type="InterPro" id="IPR050172">
    <property type="entry name" value="SsuD_RutA_monooxygenase"/>
</dbReference>
<keyword evidence="7" id="KW-1185">Reference proteome</keyword>
<organism evidence="6 7">
    <name type="scientific">Candidatus Protofrankia californiensis</name>
    <dbReference type="NCBI Taxonomy" id="1839754"/>
    <lineage>
        <taxon>Bacteria</taxon>
        <taxon>Bacillati</taxon>
        <taxon>Actinomycetota</taxon>
        <taxon>Actinomycetes</taxon>
        <taxon>Frankiales</taxon>
        <taxon>Frankiaceae</taxon>
        <taxon>Protofrankia</taxon>
    </lineage>
</organism>
<feature type="domain" description="Luciferase-like" evidence="5">
    <location>
        <begin position="126"/>
        <end position="360"/>
    </location>
</feature>
<dbReference type="EMBL" id="FLUV01001581">
    <property type="protein sequence ID" value="SBW23421.1"/>
    <property type="molecule type" value="Genomic_DNA"/>
</dbReference>
<keyword evidence="2" id="KW-0288">FMN</keyword>